<feature type="transmembrane region" description="Helical" evidence="2">
    <location>
        <begin position="165"/>
        <end position="183"/>
    </location>
</feature>
<keyword evidence="2" id="KW-0812">Transmembrane</keyword>
<feature type="transmembrane region" description="Helical" evidence="2">
    <location>
        <begin position="195"/>
        <end position="213"/>
    </location>
</feature>
<dbReference type="NCBIfam" id="NF042915">
    <property type="entry name" value="MAB_1171c_fam"/>
    <property type="match status" value="1"/>
</dbReference>
<dbReference type="Proteomes" id="UP001550603">
    <property type="component" value="Unassembled WGS sequence"/>
</dbReference>
<accession>A0ABV2Y8C1</accession>
<comment type="caution">
    <text evidence="3">The sequence shown here is derived from an EMBL/GenBank/DDBJ whole genome shotgun (WGS) entry which is preliminary data.</text>
</comment>
<dbReference type="EMBL" id="JBEYBN010000110">
    <property type="protein sequence ID" value="MEU2272507.1"/>
    <property type="molecule type" value="Genomic_DNA"/>
</dbReference>
<organism evidence="3 4">
    <name type="scientific">Streptomyces olindensis</name>
    <dbReference type="NCBI Taxonomy" id="358823"/>
    <lineage>
        <taxon>Bacteria</taxon>
        <taxon>Bacillati</taxon>
        <taxon>Actinomycetota</taxon>
        <taxon>Actinomycetes</taxon>
        <taxon>Kitasatosporales</taxon>
        <taxon>Streptomycetaceae</taxon>
        <taxon>Streptomyces</taxon>
    </lineage>
</organism>
<protein>
    <submittedName>
        <fullName evidence="3">MAB_1171c family putative transporter</fullName>
    </submittedName>
</protein>
<gene>
    <name evidence="3" type="ORF">ABZ568_39915</name>
</gene>
<sequence length="434" mass="47880">MRTVVALTPVEFVNQFYPNFWWIPAGVLAAALAIKLPSIIRLWKDPMLRAVGGLLLLACAVFVFVAPSTIARVNRLTGVANFSGPWVYSLLTAFCAFCLLLIISWRNGPSDRSDRTRRAMRGVVAVYSGVIVAMWVLFALADVPVERLRDLDTYYANTPYMRELIVLYLLAHTAAALVTNGLIWNWVRTDGLDSLLRWGLKFLGVGYAAQLLFDAAKISAVVARWSGRDVDWLSTAVAPPLACLSAVLIAIGFILPHAGQYLHGRWHVRLAHHELRPLYLLMKTVNGRGVPFLLRATPELRLVRRETFIRDVLLPLARHIDDDRRERFHAAALALGHPPEVAKVLAATAAIQDAADAGPRTREDDGTGAHDTTELLREIGALSRALRRTEDLRAIRALARDHTEEAPHSPADHLPGATRPIPDGSRTGSRAHGA</sequence>
<feature type="transmembrane region" description="Helical" evidence="2">
    <location>
        <begin position="124"/>
        <end position="145"/>
    </location>
</feature>
<proteinExistence type="predicted"/>
<keyword evidence="4" id="KW-1185">Reference proteome</keyword>
<feature type="transmembrane region" description="Helical" evidence="2">
    <location>
        <begin position="86"/>
        <end position="103"/>
    </location>
</feature>
<dbReference type="RefSeq" id="WP_063740812.1">
    <property type="nucleotide sequence ID" value="NZ_JBEYBN010000110.1"/>
</dbReference>
<reference evidence="3 4" key="1">
    <citation type="submission" date="2024-06" db="EMBL/GenBank/DDBJ databases">
        <title>The Natural Products Discovery Center: Release of the First 8490 Sequenced Strains for Exploring Actinobacteria Biosynthetic Diversity.</title>
        <authorList>
            <person name="Kalkreuter E."/>
            <person name="Kautsar S.A."/>
            <person name="Yang D."/>
            <person name="Bader C.D."/>
            <person name="Teijaro C.N."/>
            <person name="Fluegel L."/>
            <person name="Davis C.M."/>
            <person name="Simpson J.R."/>
            <person name="Lauterbach L."/>
            <person name="Steele A.D."/>
            <person name="Gui C."/>
            <person name="Meng S."/>
            <person name="Li G."/>
            <person name="Viehrig K."/>
            <person name="Ye F."/>
            <person name="Su P."/>
            <person name="Kiefer A.F."/>
            <person name="Nichols A."/>
            <person name="Cepeda A.J."/>
            <person name="Yan W."/>
            <person name="Fan B."/>
            <person name="Jiang Y."/>
            <person name="Adhikari A."/>
            <person name="Zheng C.-J."/>
            <person name="Schuster L."/>
            <person name="Cowan T.M."/>
            <person name="Smanski M.J."/>
            <person name="Chevrette M.G."/>
            <person name="De Carvalho L.P.S."/>
            <person name="Shen B."/>
        </authorList>
    </citation>
    <scope>NUCLEOTIDE SEQUENCE [LARGE SCALE GENOMIC DNA]</scope>
    <source>
        <strain evidence="3 4">NPDC019583</strain>
    </source>
</reference>
<feature type="region of interest" description="Disordered" evidence="1">
    <location>
        <begin position="398"/>
        <end position="434"/>
    </location>
</feature>
<keyword evidence="2" id="KW-0472">Membrane</keyword>
<evidence type="ECO:0000313" key="4">
    <source>
        <dbReference type="Proteomes" id="UP001550603"/>
    </source>
</evidence>
<feature type="transmembrane region" description="Helical" evidence="2">
    <location>
        <begin position="20"/>
        <end position="40"/>
    </location>
</feature>
<feature type="transmembrane region" description="Helical" evidence="2">
    <location>
        <begin position="47"/>
        <end position="66"/>
    </location>
</feature>
<evidence type="ECO:0000313" key="3">
    <source>
        <dbReference type="EMBL" id="MEU2272507.1"/>
    </source>
</evidence>
<feature type="compositionally biased region" description="Basic and acidic residues" evidence="1">
    <location>
        <begin position="398"/>
        <end position="411"/>
    </location>
</feature>
<feature type="transmembrane region" description="Helical" evidence="2">
    <location>
        <begin position="233"/>
        <end position="255"/>
    </location>
</feature>
<evidence type="ECO:0000256" key="1">
    <source>
        <dbReference type="SAM" id="MobiDB-lite"/>
    </source>
</evidence>
<name>A0ABV2Y8C1_9ACTN</name>
<dbReference type="InterPro" id="IPR050039">
    <property type="entry name" value="MAB_1171c-like"/>
</dbReference>
<evidence type="ECO:0000256" key="2">
    <source>
        <dbReference type="SAM" id="Phobius"/>
    </source>
</evidence>
<keyword evidence="2" id="KW-1133">Transmembrane helix</keyword>